<feature type="compositionally biased region" description="Basic and acidic residues" evidence="5">
    <location>
        <begin position="147"/>
        <end position="156"/>
    </location>
</feature>
<keyword evidence="3" id="KW-0378">Hydrolase</keyword>
<comment type="caution">
    <text evidence="7">The sequence shown here is derived from an EMBL/GenBank/DDBJ whole genome shotgun (WGS) entry which is preliminary data.</text>
</comment>
<dbReference type="PANTHER" id="PTHR12606:SF141">
    <property type="entry name" value="GH15225P-RELATED"/>
    <property type="match status" value="1"/>
</dbReference>
<dbReference type="GO" id="GO:0006508">
    <property type="term" value="P:proteolysis"/>
    <property type="evidence" value="ECO:0007669"/>
    <property type="project" value="UniProtKB-KW"/>
</dbReference>
<evidence type="ECO:0000256" key="3">
    <source>
        <dbReference type="ARBA" id="ARBA00022801"/>
    </source>
</evidence>
<gene>
    <name evidence="7" type="ORF">AKO1_015601</name>
</gene>
<dbReference type="GO" id="GO:0005634">
    <property type="term" value="C:nucleus"/>
    <property type="evidence" value="ECO:0007669"/>
    <property type="project" value="TreeGrafter"/>
</dbReference>
<dbReference type="FunFam" id="3.40.395.10:FF:000001">
    <property type="entry name" value="Sentrin-specific protease 1"/>
    <property type="match status" value="1"/>
</dbReference>
<keyword evidence="4" id="KW-0788">Thiol protease</keyword>
<dbReference type="Gene3D" id="3.40.395.10">
    <property type="entry name" value="Adenoviral Proteinase, Chain A"/>
    <property type="match status" value="1"/>
</dbReference>
<keyword evidence="8" id="KW-1185">Reference proteome</keyword>
<dbReference type="GO" id="GO:0016929">
    <property type="term" value="F:deSUMOylase activity"/>
    <property type="evidence" value="ECO:0007669"/>
    <property type="project" value="TreeGrafter"/>
</dbReference>
<feature type="compositionally biased region" description="Basic residues" evidence="5">
    <location>
        <begin position="64"/>
        <end position="78"/>
    </location>
</feature>
<keyword evidence="2" id="KW-0645">Protease</keyword>
<evidence type="ECO:0000256" key="5">
    <source>
        <dbReference type="SAM" id="MobiDB-lite"/>
    </source>
</evidence>
<evidence type="ECO:0000313" key="7">
    <source>
        <dbReference type="EMBL" id="KAL0488418.1"/>
    </source>
</evidence>
<dbReference type="PROSITE" id="PS50600">
    <property type="entry name" value="ULP_PROTEASE"/>
    <property type="match status" value="1"/>
</dbReference>
<dbReference type="Proteomes" id="UP001431209">
    <property type="component" value="Unassembled WGS sequence"/>
</dbReference>
<evidence type="ECO:0000259" key="6">
    <source>
        <dbReference type="PROSITE" id="PS50600"/>
    </source>
</evidence>
<dbReference type="EMBL" id="JAOPGA020001438">
    <property type="protein sequence ID" value="KAL0488418.1"/>
    <property type="molecule type" value="Genomic_DNA"/>
</dbReference>
<feature type="region of interest" description="Disordered" evidence="5">
    <location>
        <begin position="26"/>
        <end position="86"/>
    </location>
</feature>
<name>A0AAW2ZF18_9EUKA</name>
<accession>A0AAW2ZF18</accession>
<dbReference type="AlphaFoldDB" id="A0AAW2ZF18"/>
<evidence type="ECO:0000256" key="1">
    <source>
        <dbReference type="ARBA" id="ARBA00005234"/>
    </source>
</evidence>
<comment type="similarity">
    <text evidence="1">Belongs to the peptidase C48 family.</text>
</comment>
<organism evidence="7 8">
    <name type="scientific">Acrasis kona</name>
    <dbReference type="NCBI Taxonomy" id="1008807"/>
    <lineage>
        <taxon>Eukaryota</taxon>
        <taxon>Discoba</taxon>
        <taxon>Heterolobosea</taxon>
        <taxon>Tetramitia</taxon>
        <taxon>Eutetramitia</taxon>
        <taxon>Acrasidae</taxon>
        <taxon>Acrasis</taxon>
    </lineage>
</organism>
<sequence length="495" mass="57629">MHRYIGVGTASTKEVEKKLLAHSRSHWKSDEVDEKAHLKHTPPATPNSHHTSAAQASPNTINKTRNKTNKRKVSKQHKLTAYTPTKRVRTFTEKITDNIKLPRRTEDHNFIDKNQARQPGRTPFKPFGEHKSTMASQQNKESSMQKLLEEEKKKQQTLELAFATNAQPEDEPSNEPESEEDILARKLNSLLTLRERSMIYMIDHKLHHDQVSREMSSQLITLTTDEMMEEIIREEVLKHLPQVIYENMLREVSQAIVQEQHSFTPLGPEKTRTAVDLVSRPNSSQVICSAFGIDMKRSDLACLRRTEWLNDEVINFYLGLCIERCDNSLVPVPKCHFFTTFFYTKLVEKGSYNYANVRRWTKKVDLFSKDKVIIPIHLGVHWTCAVINLRDSRFEYYDSMGGVERGKQVLKDLQKYIQDECKDKKNKVLNTGGWEMYVPDRYSIPQQENSHDCGVFACKFADFLSRDLDLSFKQSDMAYFRNRMACEIMDKRIYQ</sequence>
<evidence type="ECO:0000313" key="8">
    <source>
        <dbReference type="Proteomes" id="UP001431209"/>
    </source>
</evidence>
<feature type="compositionally biased region" description="Polar residues" evidence="5">
    <location>
        <begin position="46"/>
        <end position="58"/>
    </location>
</feature>
<dbReference type="InterPro" id="IPR003653">
    <property type="entry name" value="Peptidase_C48_C"/>
</dbReference>
<feature type="compositionally biased region" description="Polar residues" evidence="5">
    <location>
        <begin position="133"/>
        <end position="144"/>
    </location>
</feature>
<dbReference type="GO" id="GO:0080090">
    <property type="term" value="P:regulation of primary metabolic process"/>
    <property type="evidence" value="ECO:0007669"/>
    <property type="project" value="UniProtKB-ARBA"/>
</dbReference>
<reference evidence="7 8" key="1">
    <citation type="submission" date="2024-03" db="EMBL/GenBank/DDBJ databases">
        <title>The Acrasis kona genome and developmental transcriptomes reveal deep origins of eukaryotic multicellular pathways.</title>
        <authorList>
            <person name="Sheikh S."/>
            <person name="Fu C.-J."/>
            <person name="Brown M.W."/>
            <person name="Baldauf S.L."/>
        </authorList>
    </citation>
    <scope>NUCLEOTIDE SEQUENCE [LARGE SCALE GENOMIC DNA]</scope>
    <source>
        <strain evidence="7 8">ATCC MYA-3509</strain>
    </source>
</reference>
<dbReference type="GO" id="GO:0060255">
    <property type="term" value="P:regulation of macromolecule metabolic process"/>
    <property type="evidence" value="ECO:0007669"/>
    <property type="project" value="UniProtKB-ARBA"/>
</dbReference>
<dbReference type="GO" id="GO:0016926">
    <property type="term" value="P:protein desumoylation"/>
    <property type="evidence" value="ECO:0007669"/>
    <property type="project" value="TreeGrafter"/>
</dbReference>
<dbReference type="Pfam" id="PF02902">
    <property type="entry name" value="Peptidase_C48"/>
    <property type="match status" value="1"/>
</dbReference>
<evidence type="ECO:0000256" key="2">
    <source>
        <dbReference type="ARBA" id="ARBA00022670"/>
    </source>
</evidence>
<dbReference type="InterPro" id="IPR038765">
    <property type="entry name" value="Papain-like_cys_pep_sf"/>
</dbReference>
<dbReference type="PANTHER" id="PTHR12606">
    <property type="entry name" value="SENTRIN/SUMO-SPECIFIC PROTEASE"/>
    <property type="match status" value="1"/>
</dbReference>
<protein>
    <recommendedName>
        <fullName evidence="6">Ubiquitin-like protease family profile domain-containing protein</fullName>
    </recommendedName>
</protein>
<feature type="region of interest" description="Disordered" evidence="5">
    <location>
        <begin position="110"/>
        <end position="156"/>
    </location>
</feature>
<feature type="compositionally biased region" description="Basic and acidic residues" evidence="5">
    <location>
        <begin position="27"/>
        <end position="36"/>
    </location>
</feature>
<dbReference type="SUPFAM" id="SSF54001">
    <property type="entry name" value="Cysteine proteinases"/>
    <property type="match status" value="1"/>
</dbReference>
<feature type="domain" description="Ubiquitin-like protease family profile" evidence="6">
    <location>
        <begin position="293"/>
        <end position="464"/>
    </location>
</feature>
<proteinExistence type="inferred from homology"/>
<evidence type="ECO:0000256" key="4">
    <source>
        <dbReference type="ARBA" id="ARBA00022807"/>
    </source>
</evidence>